<dbReference type="EMBL" id="CAJOBC010095705">
    <property type="protein sequence ID" value="CAF4434492.1"/>
    <property type="molecule type" value="Genomic_DNA"/>
</dbReference>
<evidence type="ECO:0000313" key="2">
    <source>
        <dbReference type="EMBL" id="CAF1571081.1"/>
    </source>
</evidence>
<dbReference type="Gene3D" id="3.80.10.10">
    <property type="entry name" value="Ribonuclease Inhibitor"/>
    <property type="match status" value="1"/>
</dbReference>
<dbReference type="PANTHER" id="PTHR20933:SF4">
    <property type="entry name" value="F-BOX INVOLVED IN POLYQ PATHOGENESIS, ISOFORM A"/>
    <property type="match status" value="1"/>
</dbReference>
<dbReference type="SMART" id="SM00256">
    <property type="entry name" value="FBOX"/>
    <property type="match status" value="1"/>
</dbReference>
<name>A0A815YIC2_9BILA</name>
<dbReference type="OrthoDB" id="3219396at2759"/>
<evidence type="ECO:0000313" key="4">
    <source>
        <dbReference type="Proteomes" id="UP000663829"/>
    </source>
</evidence>
<evidence type="ECO:0000313" key="3">
    <source>
        <dbReference type="EMBL" id="CAF4434492.1"/>
    </source>
</evidence>
<protein>
    <recommendedName>
        <fullName evidence="1">F-box domain-containing protein</fullName>
    </recommendedName>
</protein>
<gene>
    <name evidence="2" type="ORF">GPM918_LOCUS40398</name>
    <name evidence="3" type="ORF">SRO942_LOCUS41344</name>
</gene>
<dbReference type="AlphaFoldDB" id="A0A815YIC2"/>
<dbReference type="SUPFAM" id="SSF81383">
    <property type="entry name" value="F-box domain"/>
    <property type="match status" value="1"/>
</dbReference>
<dbReference type="PROSITE" id="PS50181">
    <property type="entry name" value="FBOX"/>
    <property type="match status" value="1"/>
</dbReference>
<dbReference type="InterPro" id="IPR001810">
    <property type="entry name" value="F-box_dom"/>
</dbReference>
<dbReference type="Proteomes" id="UP000681722">
    <property type="component" value="Unassembled WGS sequence"/>
</dbReference>
<evidence type="ECO:0000259" key="1">
    <source>
        <dbReference type="PROSITE" id="PS50181"/>
    </source>
</evidence>
<dbReference type="EMBL" id="CAJNOQ010029870">
    <property type="protein sequence ID" value="CAF1571081.1"/>
    <property type="molecule type" value="Genomic_DNA"/>
</dbReference>
<dbReference type="Pfam" id="PF12937">
    <property type="entry name" value="F-box-like"/>
    <property type="match status" value="1"/>
</dbReference>
<sequence>CDISMLSDKSLILIFSYINHQELLRCSLVCRRWYQLSKNGRLWRRVYLRPEYHGVHVINANKFLSVISKRFTLALQYIDLPMDLITVDILHELANKCPNLKHLTLDFSAAMQLHDFHDLNMFPCNLKIICICLSDVIFLEGFMRKIYPYLSSLDILHIIGKLTF</sequence>
<proteinExistence type="predicted"/>
<feature type="non-terminal residue" evidence="2">
    <location>
        <position position="1"/>
    </location>
</feature>
<accession>A0A815YIC2</accession>
<dbReference type="InterPro" id="IPR032675">
    <property type="entry name" value="LRR_dom_sf"/>
</dbReference>
<feature type="domain" description="F-box" evidence="1">
    <location>
        <begin position="1"/>
        <end position="46"/>
    </location>
</feature>
<dbReference type="Proteomes" id="UP000663829">
    <property type="component" value="Unassembled WGS sequence"/>
</dbReference>
<comment type="caution">
    <text evidence="2">The sequence shown here is derived from an EMBL/GenBank/DDBJ whole genome shotgun (WGS) entry which is preliminary data.</text>
</comment>
<dbReference type="GO" id="GO:0031398">
    <property type="term" value="P:positive regulation of protein ubiquitination"/>
    <property type="evidence" value="ECO:0007669"/>
    <property type="project" value="TreeGrafter"/>
</dbReference>
<dbReference type="PANTHER" id="PTHR20933">
    <property type="entry name" value="F-BOX ONLY PROTEIN 33"/>
    <property type="match status" value="1"/>
</dbReference>
<keyword evidence="4" id="KW-1185">Reference proteome</keyword>
<dbReference type="InterPro" id="IPR036047">
    <property type="entry name" value="F-box-like_dom_sf"/>
</dbReference>
<organism evidence="2 4">
    <name type="scientific">Didymodactylos carnosus</name>
    <dbReference type="NCBI Taxonomy" id="1234261"/>
    <lineage>
        <taxon>Eukaryota</taxon>
        <taxon>Metazoa</taxon>
        <taxon>Spiralia</taxon>
        <taxon>Gnathifera</taxon>
        <taxon>Rotifera</taxon>
        <taxon>Eurotatoria</taxon>
        <taxon>Bdelloidea</taxon>
        <taxon>Philodinida</taxon>
        <taxon>Philodinidae</taxon>
        <taxon>Didymodactylos</taxon>
    </lineage>
</organism>
<reference evidence="2" key="1">
    <citation type="submission" date="2021-02" db="EMBL/GenBank/DDBJ databases">
        <authorList>
            <person name="Nowell W R."/>
        </authorList>
    </citation>
    <scope>NUCLEOTIDE SEQUENCE</scope>
</reference>